<sequence length="514" mass="59606">MEELNRTGNEVIMTSNEENMVKKENVYILAGAIFLATIFNILFYRKGLGISYPIFVLAFYGVVIFTLRDKIALKINFGTLLTIPIILLSLTYVFFSNWIFMLLNFMIIPILIIAQTLIITNNNYYKWFDAKFIFDLLSAVLLRNLCYVYKPFVLVSEIRKRKTRSNKASTVTKVIIGLLLSIPLILVVIALLSSADDVFGYWMERIGRLFIDMNIADIIAQLIIGFFICIIVFSYLWSLYYEKDKDFSKSIGDYFRIKKIWDPIIVLTVLVSVNLIYIAFTAIQFKYLFGSISSLLPEGVTYAEYARKGFFELVLVTVLNVSILTSIINLTKIENIITACVIKTMNTCLVACTMVMLLSAHFRMSLYEQEYGYTYLRVFTHAFMFFIFVILIATLIKVWKENFYLLKSYIVVALIAYLALNYFNVDAFIANNNIKRYQANSTEIIDTNYLNLLSSDAVPYMVKLFDNQNEQVAQRIKEGLKYRKSRLASISNWQSFNLSDYRAKRILDEYNFEE</sequence>
<dbReference type="Proteomes" id="UP000289166">
    <property type="component" value="Unassembled WGS sequence"/>
</dbReference>
<dbReference type="OrthoDB" id="9767931at2"/>
<feature type="transmembrane region" description="Helical" evidence="1">
    <location>
        <begin position="374"/>
        <end position="396"/>
    </location>
</feature>
<feature type="transmembrane region" description="Helical" evidence="1">
    <location>
        <begin position="403"/>
        <end position="423"/>
    </location>
</feature>
<feature type="transmembrane region" description="Helical" evidence="1">
    <location>
        <begin position="73"/>
        <end position="95"/>
    </location>
</feature>
<dbReference type="EMBL" id="RLII01000020">
    <property type="protein sequence ID" value="RXE58357.1"/>
    <property type="molecule type" value="Genomic_DNA"/>
</dbReference>
<keyword evidence="1" id="KW-0472">Membrane</keyword>
<feature type="transmembrane region" description="Helical" evidence="1">
    <location>
        <begin position="174"/>
        <end position="195"/>
    </location>
</feature>
<protein>
    <submittedName>
        <fullName evidence="2">DUF4173 domain-containing protein</fullName>
    </submittedName>
</protein>
<feature type="transmembrane region" description="Helical" evidence="1">
    <location>
        <begin position="102"/>
        <end position="120"/>
    </location>
</feature>
<evidence type="ECO:0000313" key="3">
    <source>
        <dbReference type="Proteomes" id="UP000289166"/>
    </source>
</evidence>
<feature type="transmembrane region" description="Helical" evidence="1">
    <location>
        <begin position="309"/>
        <end position="328"/>
    </location>
</feature>
<proteinExistence type="predicted"/>
<feature type="transmembrane region" description="Helical" evidence="1">
    <location>
        <begin position="26"/>
        <end position="43"/>
    </location>
</feature>
<keyword evidence="3" id="KW-1185">Reference proteome</keyword>
<feature type="transmembrane region" description="Helical" evidence="1">
    <location>
        <begin position="260"/>
        <end position="289"/>
    </location>
</feature>
<dbReference type="Pfam" id="PF13687">
    <property type="entry name" value="DUF4153"/>
    <property type="match status" value="1"/>
</dbReference>
<feature type="transmembrane region" description="Helical" evidence="1">
    <location>
        <begin position="50"/>
        <end position="67"/>
    </location>
</feature>
<feature type="transmembrane region" description="Helical" evidence="1">
    <location>
        <begin position="215"/>
        <end position="239"/>
    </location>
</feature>
<organism evidence="2 3">
    <name type="scientific">Acetivibrio mesophilus</name>
    <dbReference type="NCBI Taxonomy" id="2487273"/>
    <lineage>
        <taxon>Bacteria</taxon>
        <taxon>Bacillati</taxon>
        <taxon>Bacillota</taxon>
        <taxon>Clostridia</taxon>
        <taxon>Eubacteriales</taxon>
        <taxon>Oscillospiraceae</taxon>
        <taxon>Acetivibrio</taxon>
    </lineage>
</organism>
<dbReference type="AlphaFoldDB" id="A0A4Q0I3M7"/>
<feature type="transmembrane region" description="Helical" evidence="1">
    <location>
        <begin position="340"/>
        <end position="362"/>
    </location>
</feature>
<dbReference type="RefSeq" id="WP_069193739.1">
    <property type="nucleotide sequence ID" value="NZ_RLII01000020.1"/>
</dbReference>
<comment type="caution">
    <text evidence="2">The sequence shown here is derived from an EMBL/GenBank/DDBJ whole genome shotgun (WGS) entry which is preliminary data.</text>
</comment>
<dbReference type="InterPro" id="IPR025291">
    <property type="entry name" value="DUF4153"/>
</dbReference>
<evidence type="ECO:0000313" key="2">
    <source>
        <dbReference type="EMBL" id="RXE58357.1"/>
    </source>
</evidence>
<keyword evidence="1" id="KW-1133">Transmembrane helix</keyword>
<gene>
    <name evidence="2" type="ORF">EFD62_13045</name>
</gene>
<keyword evidence="1" id="KW-0812">Transmembrane</keyword>
<reference evidence="3" key="1">
    <citation type="submission" date="2018-11" db="EMBL/GenBank/DDBJ databases">
        <title>Genome sequencing of a novel mesophilic and cellulolytic organism within the genus Hungateiclostridium.</title>
        <authorList>
            <person name="Rettenmaier R."/>
            <person name="Liebl W."/>
            <person name="Zverlov V."/>
        </authorList>
    </citation>
    <scope>NUCLEOTIDE SEQUENCE [LARGE SCALE GENOMIC DNA]</scope>
    <source>
        <strain evidence="3">N2K1</strain>
    </source>
</reference>
<name>A0A4Q0I3M7_9FIRM</name>
<accession>A0A4Q0I3M7</accession>
<evidence type="ECO:0000256" key="1">
    <source>
        <dbReference type="SAM" id="Phobius"/>
    </source>
</evidence>